<evidence type="ECO:0000256" key="4">
    <source>
        <dbReference type="ARBA" id="ARBA00022559"/>
    </source>
</evidence>
<comment type="caution">
    <text evidence="7">The sequence shown here is derived from an EMBL/GenBank/DDBJ whole genome shotgun (WGS) entry which is preliminary data.</text>
</comment>
<dbReference type="SUPFAM" id="SSF52833">
    <property type="entry name" value="Thioredoxin-like"/>
    <property type="match status" value="1"/>
</dbReference>
<dbReference type="Proteomes" id="UP000037460">
    <property type="component" value="Unassembled WGS sequence"/>
</dbReference>
<dbReference type="PANTHER" id="PTHR11592">
    <property type="entry name" value="GLUTATHIONE PEROXIDASE"/>
    <property type="match status" value="1"/>
</dbReference>
<reference evidence="8" key="1">
    <citation type="journal article" date="2015" name="PLoS Genet.">
        <title>Genome Sequence and Transcriptome Analyses of Chrysochromulina tobin: Metabolic Tools for Enhanced Algal Fitness in the Prominent Order Prymnesiales (Haptophyceae).</title>
        <authorList>
            <person name="Hovde B.T."/>
            <person name="Deodato C.R."/>
            <person name="Hunsperger H.M."/>
            <person name="Ryken S.A."/>
            <person name="Yost W."/>
            <person name="Jha R.K."/>
            <person name="Patterson J."/>
            <person name="Monnat R.J. Jr."/>
            <person name="Barlow S.B."/>
            <person name="Starkenburg S.R."/>
            <person name="Cattolico R.A."/>
        </authorList>
    </citation>
    <scope>NUCLEOTIDE SEQUENCE</scope>
    <source>
        <strain evidence="8">CCMP291</strain>
    </source>
</reference>
<keyword evidence="3" id="KW-0964">Secreted</keyword>
<dbReference type="GO" id="GO:0006979">
    <property type="term" value="P:response to oxidative stress"/>
    <property type="evidence" value="ECO:0007669"/>
    <property type="project" value="InterPro"/>
</dbReference>
<sequence>MNALAKKYGNKVDILAFPCNQFGHQTNEDNSEFLNTLKYVRPGNDFALAPSITVFEKTDVNGADAHPLFKWLKAAMMIPSDEMVDTKGNGVADPDALILPRGKFGGSTVVLWTPVARSDIAWNFEKFLVGPDGKPVKRYSRYFDTNLIAADIDKLL</sequence>
<evidence type="ECO:0000313" key="7">
    <source>
        <dbReference type="EMBL" id="KOO29143.1"/>
    </source>
</evidence>
<proteinExistence type="inferred from homology"/>
<dbReference type="PROSITE" id="PS51355">
    <property type="entry name" value="GLUTATHIONE_PEROXID_3"/>
    <property type="match status" value="1"/>
</dbReference>
<dbReference type="GO" id="GO:0004602">
    <property type="term" value="F:glutathione peroxidase activity"/>
    <property type="evidence" value="ECO:0007669"/>
    <property type="project" value="TreeGrafter"/>
</dbReference>
<protein>
    <submittedName>
        <fullName evidence="7">Glutathione peroxidase 1</fullName>
    </submittedName>
</protein>
<evidence type="ECO:0000256" key="2">
    <source>
        <dbReference type="ARBA" id="ARBA00006926"/>
    </source>
</evidence>
<dbReference type="OrthoDB" id="446890at2759"/>
<dbReference type="AlphaFoldDB" id="A0A0M0JSG3"/>
<accession>A0A0M0JSG3</accession>
<dbReference type="InterPro" id="IPR000889">
    <property type="entry name" value="Glutathione_peroxidase"/>
</dbReference>
<comment type="subcellular location">
    <subcellularLocation>
        <location evidence="1">Secreted</location>
    </subcellularLocation>
</comment>
<dbReference type="Gene3D" id="3.40.30.10">
    <property type="entry name" value="Glutaredoxin"/>
    <property type="match status" value="1"/>
</dbReference>
<evidence type="ECO:0000256" key="5">
    <source>
        <dbReference type="ARBA" id="ARBA00022729"/>
    </source>
</evidence>
<evidence type="ECO:0000256" key="6">
    <source>
        <dbReference type="ARBA" id="ARBA00023002"/>
    </source>
</evidence>
<keyword evidence="8" id="KW-1185">Reference proteome</keyword>
<keyword evidence="6" id="KW-0560">Oxidoreductase</keyword>
<dbReference type="Pfam" id="PF00255">
    <property type="entry name" value="GSHPx"/>
    <property type="match status" value="1"/>
</dbReference>
<dbReference type="GO" id="GO:0005576">
    <property type="term" value="C:extracellular region"/>
    <property type="evidence" value="ECO:0007669"/>
    <property type="project" value="UniProtKB-SubCell"/>
</dbReference>
<dbReference type="PANTHER" id="PTHR11592:SF88">
    <property type="entry name" value="GLUTATHIONE PEROXIDASE-RELATED"/>
    <property type="match status" value="1"/>
</dbReference>
<evidence type="ECO:0000313" key="8">
    <source>
        <dbReference type="Proteomes" id="UP000037460"/>
    </source>
</evidence>
<evidence type="ECO:0000256" key="1">
    <source>
        <dbReference type="ARBA" id="ARBA00004613"/>
    </source>
</evidence>
<dbReference type="PROSITE" id="PS00763">
    <property type="entry name" value="GLUTATHIONE_PEROXID_2"/>
    <property type="match status" value="1"/>
</dbReference>
<dbReference type="InterPro" id="IPR036249">
    <property type="entry name" value="Thioredoxin-like_sf"/>
</dbReference>
<keyword evidence="5" id="KW-0732">Signal</keyword>
<dbReference type="InterPro" id="IPR029760">
    <property type="entry name" value="GPX_CS"/>
</dbReference>
<name>A0A0M0JSG3_9EUKA</name>
<dbReference type="EMBL" id="JWZX01002456">
    <property type="protein sequence ID" value="KOO29143.1"/>
    <property type="molecule type" value="Genomic_DNA"/>
</dbReference>
<gene>
    <name evidence="7" type="ORF">Ctob_008794</name>
</gene>
<organism evidence="7 8">
    <name type="scientific">Chrysochromulina tobinii</name>
    <dbReference type="NCBI Taxonomy" id="1460289"/>
    <lineage>
        <taxon>Eukaryota</taxon>
        <taxon>Haptista</taxon>
        <taxon>Haptophyta</taxon>
        <taxon>Prymnesiophyceae</taxon>
        <taxon>Prymnesiales</taxon>
        <taxon>Chrysochromulinaceae</taxon>
        <taxon>Chrysochromulina</taxon>
    </lineage>
</organism>
<dbReference type="PIRSF" id="PIRSF000303">
    <property type="entry name" value="Glutathion_perox"/>
    <property type="match status" value="1"/>
</dbReference>
<evidence type="ECO:0000256" key="3">
    <source>
        <dbReference type="ARBA" id="ARBA00022525"/>
    </source>
</evidence>
<keyword evidence="4 7" id="KW-0575">Peroxidase</keyword>
<comment type="similarity">
    <text evidence="2">Belongs to the glutathione peroxidase family.</text>
</comment>